<reference evidence="2" key="1">
    <citation type="journal article" date="2012" name="Proc. Natl. Acad. Sci. U.S.A.">
        <title>Antigenic diversity is generated by distinct evolutionary mechanisms in African trypanosome species.</title>
        <authorList>
            <person name="Jackson A.P."/>
            <person name="Berry A."/>
            <person name="Aslett M."/>
            <person name="Allison H.C."/>
            <person name="Burton P."/>
            <person name="Vavrova-Anderson J."/>
            <person name="Brown R."/>
            <person name="Browne H."/>
            <person name="Corton N."/>
            <person name="Hauser H."/>
            <person name="Gamble J."/>
            <person name="Gilderthorp R."/>
            <person name="Marcello L."/>
            <person name="McQuillan J."/>
            <person name="Otto T.D."/>
            <person name="Quail M.A."/>
            <person name="Sanders M.J."/>
            <person name="van Tonder A."/>
            <person name="Ginger M.L."/>
            <person name="Field M.C."/>
            <person name="Barry J.D."/>
            <person name="Hertz-Fowler C."/>
            <person name="Berriman M."/>
        </authorList>
    </citation>
    <scope>NUCLEOTIDE SEQUENCE</scope>
    <source>
        <strain evidence="2">Y486</strain>
    </source>
</reference>
<evidence type="ECO:0000256" key="1">
    <source>
        <dbReference type="SAM" id="Coils"/>
    </source>
</evidence>
<gene>
    <name evidence="2" type="ORF">TVY486_1110290</name>
</gene>
<name>G0UCI5_TRYVY</name>
<keyword evidence="1" id="KW-0175">Coiled coil</keyword>
<organism evidence="2">
    <name type="scientific">Trypanosoma vivax (strain Y486)</name>
    <dbReference type="NCBI Taxonomy" id="1055687"/>
    <lineage>
        <taxon>Eukaryota</taxon>
        <taxon>Discoba</taxon>
        <taxon>Euglenozoa</taxon>
        <taxon>Kinetoplastea</taxon>
        <taxon>Metakinetoplastina</taxon>
        <taxon>Trypanosomatida</taxon>
        <taxon>Trypanosomatidae</taxon>
        <taxon>Trypanosoma</taxon>
        <taxon>Duttonella</taxon>
    </lineage>
</organism>
<feature type="coiled-coil region" evidence="1">
    <location>
        <begin position="398"/>
        <end position="456"/>
    </location>
</feature>
<feature type="coiled-coil region" evidence="1">
    <location>
        <begin position="327"/>
        <end position="361"/>
    </location>
</feature>
<dbReference type="EMBL" id="HE573027">
    <property type="protein sequence ID" value="CCC53545.1"/>
    <property type="molecule type" value="Genomic_DNA"/>
</dbReference>
<sequence>MPASVVSSADSFLVHVSDFAVQCVDVSLYPPPYSLRGSTCCCCTSFSSGHSHVLRWPLRRRFVGTNSMQLVLECYGGVVASESDASGDTRGSRGNELIGMCVVQMSHLMEANSSDCTVLLQLRDGPSIKGEVSFRVELQRFFTFTLRVTDIALVPPSALSQFALPLRVELLFGCAEDRDSCACCGIPVSVTAGLIGVSNCPVPSLLQWRGTLESAATSLRGSLCDALGSVLGSFPLLLPEACVAELKAGAAGCSFSFRLPLEMVGGLPQLSCAGNVTLLTDCLAPPTGGPLSSMPSIGGHVYGQGNSHPLETETCLPSGLRLMGSALQQHRETLMQVREGLARIRERKKDVEWQLEELHRQEVAIGVPGELDSVSEQEAEAELRACIELQQRLVGELAAVQERRLAATRERSSRAEERGKQVEEMLGESSSVRCVLQGARRIQEELQRRLEVEMQREMSLEIMARQQQELSSRARSVLKAFREVERQQCQVTGGVQPIQ</sequence>
<proteinExistence type="predicted"/>
<dbReference type="VEuPathDB" id="TriTrypDB:TvY486_1110290"/>
<protein>
    <submittedName>
        <fullName evidence="2">Uncharacterized protein</fullName>
    </submittedName>
</protein>
<evidence type="ECO:0000313" key="2">
    <source>
        <dbReference type="EMBL" id="CCC53545.1"/>
    </source>
</evidence>
<dbReference type="AlphaFoldDB" id="G0UCI5"/>
<accession>G0UCI5</accession>
<dbReference type="OMA" id="FAMGEIS"/>